<organism evidence="1">
    <name type="scientific">marine sediment metagenome</name>
    <dbReference type="NCBI Taxonomy" id="412755"/>
    <lineage>
        <taxon>unclassified sequences</taxon>
        <taxon>metagenomes</taxon>
        <taxon>ecological metagenomes</taxon>
    </lineage>
</organism>
<proteinExistence type="predicted"/>
<dbReference type="AlphaFoldDB" id="X1NPP1"/>
<gene>
    <name evidence="1" type="ORF">S06H3_35137</name>
</gene>
<dbReference type="Gene3D" id="1.25.40.10">
    <property type="entry name" value="Tetratricopeptide repeat domain"/>
    <property type="match status" value="1"/>
</dbReference>
<sequence length="91" mass="11098">LLEIYTQEYKYWRSGQYEKALEKCREILKKHPKSHLASNAQYFIAFMYDYNLNNPKQALKEYQKLLEKYPESRWIKAAQQQIDSFKAEQKN</sequence>
<dbReference type="InterPro" id="IPR019734">
    <property type="entry name" value="TPR_rpt"/>
</dbReference>
<dbReference type="Pfam" id="PF13174">
    <property type="entry name" value="TPR_6"/>
    <property type="match status" value="2"/>
</dbReference>
<feature type="non-terminal residue" evidence="1">
    <location>
        <position position="1"/>
    </location>
</feature>
<protein>
    <submittedName>
        <fullName evidence="1">Uncharacterized protein</fullName>
    </submittedName>
</protein>
<evidence type="ECO:0000313" key="1">
    <source>
        <dbReference type="EMBL" id="GAI20644.1"/>
    </source>
</evidence>
<dbReference type="SUPFAM" id="SSF48452">
    <property type="entry name" value="TPR-like"/>
    <property type="match status" value="1"/>
</dbReference>
<accession>X1NPP1</accession>
<reference evidence="1" key="1">
    <citation type="journal article" date="2014" name="Front. Microbiol.">
        <title>High frequency of phylogenetically diverse reductive dehalogenase-homologous genes in deep subseafloor sedimentary metagenomes.</title>
        <authorList>
            <person name="Kawai M."/>
            <person name="Futagami T."/>
            <person name="Toyoda A."/>
            <person name="Takaki Y."/>
            <person name="Nishi S."/>
            <person name="Hori S."/>
            <person name="Arai W."/>
            <person name="Tsubouchi T."/>
            <person name="Morono Y."/>
            <person name="Uchiyama I."/>
            <person name="Ito T."/>
            <person name="Fujiyama A."/>
            <person name="Inagaki F."/>
            <person name="Takami H."/>
        </authorList>
    </citation>
    <scope>NUCLEOTIDE SEQUENCE</scope>
    <source>
        <strain evidence="1">Expedition CK06-06</strain>
    </source>
</reference>
<dbReference type="EMBL" id="BARV01021172">
    <property type="protein sequence ID" value="GAI20644.1"/>
    <property type="molecule type" value="Genomic_DNA"/>
</dbReference>
<name>X1NPP1_9ZZZZ</name>
<comment type="caution">
    <text evidence="1">The sequence shown here is derived from an EMBL/GenBank/DDBJ whole genome shotgun (WGS) entry which is preliminary data.</text>
</comment>
<dbReference type="InterPro" id="IPR011990">
    <property type="entry name" value="TPR-like_helical_dom_sf"/>
</dbReference>